<evidence type="ECO:0000313" key="2">
    <source>
        <dbReference type="Proteomes" id="UP001595457"/>
    </source>
</evidence>
<sequence>MSDEKPVASPCVHVCALDEEDVCVGCQRTASEIECWGRLDNVERRRILALCIERARTKGQLL</sequence>
<organism evidence="1 2">
    <name type="scientific">Azotobacter bryophylli</name>
    <dbReference type="NCBI Taxonomy" id="1986537"/>
    <lineage>
        <taxon>Bacteria</taxon>
        <taxon>Pseudomonadati</taxon>
        <taxon>Pseudomonadota</taxon>
        <taxon>Gammaproteobacteria</taxon>
        <taxon>Pseudomonadales</taxon>
        <taxon>Pseudomonadaceae</taxon>
        <taxon>Azotobacter</taxon>
    </lineage>
</organism>
<gene>
    <name evidence="1" type="ORF">ACFOJE_01085</name>
</gene>
<dbReference type="PANTHER" id="PTHR35175:SF2">
    <property type="entry name" value="DUF1289 DOMAIN-CONTAINING PROTEIN"/>
    <property type="match status" value="1"/>
</dbReference>
<keyword evidence="2" id="KW-1185">Reference proteome</keyword>
<dbReference type="Pfam" id="PF06945">
    <property type="entry name" value="DUF1289"/>
    <property type="match status" value="1"/>
</dbReference>
<dbReference type="Proteomes" id="UP001595457">
    <property type="component" value="Unassembled WGS sequence"/>
</dbReference>
<accession>A0ABV7AMX4</accession>
<dbReference type="PANTHER" id="PTHR35175">
    <property type="entry name" value="DUF1289 DOMAIN-CONTAINING PROTEIN"/>
    <property type="match status" value="1"/>
</dbReference>
<protein>
    <submittedName>
        <fullName evidence="1">DUF1289 domain-containing protein</fullName>
    </submittedName>
</protein>
<reference evidence="2" key="1">
    <citation type="journal article" date="2019" name="Int. J. Syst. Evol. Microbiol.">
        <title>The Global Catalogue of Microorganisms (GCM) 10K type strain sequencing project: providing services to taxonomists for standard genome sequencing and annotation.</title>
        <authorList>
            <consortium name="The Broad Institute Genomics Platform"/>
            <consortium name="The Broad Institute Genome Sequencing Center for Infectious Disease"/>
            <person name="Wu L."/>
            <person name="Ma J."/>
        </authorList>
    </citation>
    <scope>NUCLEOTIDE SEQUENCE [LARGE SCALE GENOMIC DNA]</scope>
    <source>
        <strain evidence="2">KCTC 62195</strain>
    </source>
</reference>
<name>A0ABV7AMX4_9GAMM</name>
<proteinExistence type="predicted"/>
<dbReference type="RefSeq" id="WP_377812375.1">
    <property type="nucleotide sequence ID" value="NZ_JBHRSJ010000001.1"/>
</dbReference>
<dbReference type="EMBL" id="JBHRSJ010000001">
    <property type="protein sequence ID" value="MFC2970808.1"/>
    <property type="molecule type" value="Genomic_DNA"/>
</dbReference>
<evidence type="ECO:0000313" key="1">
    <source>
        <dbReference type="EMBL" id="MFC2970808.1"/>
    </source>
</evidence>
<dbReference type="InterPro" id="IPR010710">
    <property type="entry name" value="DUF1289"/>
</dbReference>
<comment type="caution">
    <text evidence="1">The sequence shown here is derived from an EMBL/GenBank/DDBJ whole genome shotgun (WGS) entry which is preliminary data.</text>
</comment>